<dbReference type="OrthoDB" id="8780301at2"/>
<dbReference type="EMBL" id="LOCL01000028">
    <property type="protein sequence ID" value="KUF19160.1"/>
    <property type="molecule type" value="Genomic_DNA"/>
</dbReference>
<sequence>MADVVHGYVTAEGSEEEGSKGFRAVKSGTGTYTLLFDNAFAGKPTVVVTITGDHNRVDNAHVRSATPGRTVVETGDYYGELSDRPFSFIAISGRPVSS</sequence>
<protein>
    <submittedName>
        <fullName evidence="2">Uncharacterized protein</fullName>
    </submittedName>
</protein>
<reference evidence="2 3" key="1">
    <citation type="submission" date="2015-12" db="EMBL/GenBank/DDBJ databases">
        <title>Draft genome sequence of Streptomyces silvensis ATCC 53525, a producer of novel hormone antagonists.</title>
        <authorList>
            <person name="Johnston C.W."/>
            <person name="Li Y."/>
            <person name="Magarvey N.A."/>
        </authorList>
    </citation>
    <scope>NUCLEOTIDE SEQUENCE [LARGE SCALE GENOMIC DNA]</scope>
    <source>
        <strain evidence="2 3">ATCC 53525</strain>
    </source>
</reference>
<dbReference type="Proteomes" id="UP000054804">
    <property type="component" value="Unassembled WGS sequence"/>
</dbReference>
<evidence type="ECO:0000313" key="3">
    <source>
        <dbReference type="Proteomes" id="UP000054804"/>
    </source>
</evidence>
<comment type="caution">
    <text evidence="2">The sequence shown here is derived from an EMBL/GenBank/DDBJ whole genome shotgun (WGS) entry which is preliminary data.</text>
</comment>
<feature type="region of interest" description="Disordered" evidence="1">
    <location>
        <begin position="1"/>
        <end position="24"/>
    </location>
</feature>
<gene>
    <name evidence="2" type="ORF">AT728_21590</name>
</gene>
<evidence type="ECO:0000256" key="1">
    <source>
        <dbReference type="SAM" id="MobiDB-lite"/>
    </source>
</evidence>
<proteinExistence type="predicted"/>
<keyword evidence="3" id="KW-1185">Reference proteome</keyword>
<dbReference type="RefSeq" id="WP_058846650.1">
    <property type="nucleotide sequence ID" value="NZ_LOCL01000028.1"/>
</dbReference>
<dbReference type="AlphaFoldDB" id="A0A0W7X8D6"/>
<evidence type="ECO:0000313" key="2">
    <source>
        <dbReference type="EMBL" id="KUF19160.1"/>
    </source>
</evidence>
<accession>A0A0W7X8D6</accession>
<name>A0A0W7X8D6_9ACTN</name>
<organism evidence="2 3">
    <name type="scientific">Streptomyces silvensis</name>
    <dbReference type="NCBI Taxonomy" id="1765722"/>
    <lineage>
        <taxon>Bacteria</taxon>
        <taxon>Bacillati</taxon>
        <taxon>Actinomycetota</taxon>
        <taxon>Actinomycetes</taxon>
        <taxon>Kitasatosporales</taxon>
        <taxon>Streptomycetaceae</taxon>
        <taxon>Streptomyces</taxon>
    </lineage>
</organism>